<evidence type="ECO:0000256" key="2">
    <source>
        <dbReference type="PROSITE-ProRule" id="PRU00117"/>
    </source>
</evidence>
<reference evidence="4 5" key="1">
    <citation type="journal article" date="2018" name="Mol. Plant">
        <title>The genome of Artemisia annua provides insight into the evolution of Asteraceae family and artemisinin biosynthesis.</title>
        <authorList>
            <person name="Shen Q."/>
            <person name="Zhang L."/>
            <person name="Liao Z."/>
            <person name="Wang S."/>
            <person name="Yan T."/>
            <person name="Shi P."/>
            <person name="Liu M."/>
            <person name="Fu X."/>
            <person name="Pan Q."/>
            <person name="Wang Y."/>
            <person name="Lv Z."/>
            <person name="Lu X."/>
            <person name="Zhang F."/>
            <person name="Jiang W."/>
            <person name="Ma Y."/>
            <person name="Chen M."/>
            <person name="Hao X."/>
            <person name="Li L."/>
            <person name="Tang Y."/>
            <person name="Lv G."/>
            <person name="Zhou Y."/>
            <person name="Sun X."/>
            <person name="Brodelius P.E."/>
            <person name="Rose J.K.C."/>
            <person name="Tang K."/>
        </authorList>
    </citation>
    <scope>NUCLEOTIDE SEQUENCE [LARGE SCALE GENOMIC DNA]</scope>
    <source>
        <strain evidence="5">cv. Huhao1</strain>
        <tissue evidence="4">Leaf</tissue>
    </source>
</reference>
<dbReference type="SMART" id="SM00322">
    <property type="entry name" value="KH"/>
    <property type="match status" value="3"/>
</dbReference>
<dbReference type="Proteomes" id="UP000245207">
    <property type="component" value="Unassembled WGS sequence"/>
</dbReference>
<keyword evidence="2" id="KW-0694">RNA-binding</keyword>
<organism evidence="4 5">
    <name type="scientific">Artemisia annua</name>
    <name type="common">Sweet wormwood</name>
    <dbReference type="NCBI Taxonomy" id="35608"/>
    <lineage>
        <taxon>Eukaryota</taxon>
        <taxon>Viridiplantae</taxon>
        <taxon>Streptophyta</taxon>
        <taxon>Embryophyta</taxon>
        <taxon>Tracheophyta</taxon>
        <taxon>Spermatophyta</taxon>
        <taxon>Magnoliopsida</taxon>
        <taxon>eudicotyledons</taxon>
        <taxon>Gunneridae</taxon>
        <taxon>Pentapetalae</taxon>
        <taxon>asterids</taxon>
        <taxon>campanulids</taxon>
        <taxon>Asterales</taxon>
        <taxon>Asteraceae</taxon>
        <taxon>Asteroideae</taxon>
        <taxon>Anthemideae</taxon>
        <taxon>Artemisiinae</taxon>
        <taxon>Artemisia</taxon>
    </lineage>
</organism>
<dbReference type="CDD" id="cd00105">
    <property type="entry name" value="KH-I"/>
    <property type="match status" value="1"/>
</dbReference>
<dbReference type="SUPFAM" id="SSF54791">
    <property type="entry name" value="Eukaryotic type KH-domain (KH-domain type I)"/>
    <property type="match status" value="3"/>
</dbReference>
<dbReference type="InterPro" id="IPR036612">
    <property type="entry name" value="KH_dom_type_1_sf"/>
</dbReference>
<keyword evidence="1" id="KW-0677">Repeat</keyword>
<dbReference type="InterPro" id="IPR004088">
    <property type="entry name" value="KH_dom_type_1"/>
</dbReference>
<evidence type="ECO:0000313" key="5">
    <source>
        <dbReference type="Proteomes" id="UP000245207"/>
    </source>
</evidence>
<dbReference type="PROSITE" id="PS50084">
    <property type="entry name" value="KH_TYPE_1"/>
    <property type="match status" value="3"/>
</dbReference>
<dbReference type="OrthoDB" id="442947at2759"/>
<name>A0A2U1QDK4_ARTAN</name>
<gene>
    <name evidence="4" type="ORF">CTI12_AA042520</name>
</gene>
<feature type="domain" description="K Homology" evidence="3">
    <location>
        <begin position="119"/>
        <end position="196"/>
    </location>
</feature>
<dbReference type="Pfam" id="PF00013">
    <property type="entry name" value="KH_1"/>
    <property type="match status" value="3"/>
</dbReference>
<accession>A0A2U1QDK4</accession>
<feature type="domain" description="K Homology" evidence="3">
    <location>
        <begin position="229"/>
        <end position="299"/>
    </location>
</feature>
<comment type="caution">
    <text evidence="4">The sequence shown here is derived from an EMBL/GenBank/DDBJ whole genome shotgun (WGS) entry which is preliminary data.</text>
</comment>
<dbReference type="STRING" id="35608.A0A2U1QDK4"/>
<evidence type="ECO:0000313" key="4">
    <source>
        <dbReference type="EMBL" id="PWA96099.1"/>
    </source>
</evidence>
<feature type="domain" description="K Homology" evidence="3">
    <location>
        <begin position="27"/>
        <end position="102"/>
    </location>
</feature>
<sequence>MKRRRDDASSSEVHKHTIKRRAVLAGQDILFRILLPSKQMGKVIGKGGCRIEKIRNSTKANIKIADAIARHEERVIIISSKDCEKTYTDAEVALYQIGSLVLKDDDNAEGQRVATGHVAANTLRLLISGCQAGGLIGVSGQNIDQLRNSSGATVTVLAQNQLPLCASAHESDRVVQISGDVPAVLKALLEIGHQLRDNPPKQVISISPTYNYGILHRPPKQNLDPSSAEYVTLEMMISETFAGGLIGRNGSNIERIRTESGATIKVHGGKGTNKHRQIHLGGSALQVALAKQRIDEYIYDQMMQQTGGQQLMIGDTVALMAAQAPLFYPSVPPEDTVPLPPGVTLPPPYYGVPYPYGP</sequence>
<dbReference type="GO" id="GO:0003723">
    <property type="term" value="F:RNA binding"/>
    <property type="evidence" value="ECO:0007669"/>
    <property type="project" value="UniProtKB-UniRule"/>
</dbReference>
<dbReference type="AlphaFoldDB" id="A0A2U1QDK4"/>
<proteinExistence type="predicted"/>
<dbReference type="PANTHER" id="PTHR10288">
    <property type="entry name" value="KH DOMAIN CONTAINING RNA BINDING PROTEIN"/>
    <property type="match status" value="1"/>
</dbReference>
<dbReference type="EMBL" id="PKPP01000199">
    <property type="protein sequence ID" value="PWA96099.1"/>
    <property type="molecule type" value="Genomic_DNA"/>
</dbReference>
<evidence type="ECO:0000259" key="3">
    <source>
        <dbReference type="SMART" id="SM00322"/>
    </source>
</evidence>
<evidence type="ECO:0000256" key="1">
    <source>
        <dbReference type="ARBA" id="ARBA00022737"/>
    </source>
</evidence>
<protein>
    <submittedName>
        <fullName evidence="4">K-like domain protein</fullName>
    </submittedName>
</protein>
<dbReference type="InterPro" id="IPR004087">
    <property type="entry name" value="KH_dom"/>
</dbReference>
<dbReference type="Gene3D" id="3.30.1370.10">
    <property type="entry name" value="K Homology domain, type 1"/>
    <property type="match status" value="3"/>
</dbReference>
<keyword evidence="5" id="KW-1185">Reference proteome</keyword>